<dbReference type="InterPro" id="IPR010378">
    <property type="entry name" value="TRAPPC13"/>
</dbReference>
<keyword evidence="3" id="KW-1185">Reference proteome</keyword>
<dbReference type="RefSeq" id="XP_013233006.1">
    <property type="nucleotide sequence ID" value="XM_013377552.1"/>
</dbReference>
<sequence>MAADDREYLSLKVMRLSQPSWETNVWPLVSLRDAAREDADALQAATEEAVNEKWLSSAHALLLPVTQGRVFSGEVFSAYLNITNTSAVQANNVKLQVELFLGHFRYVLFDNSEDPVLSLNPEDSFDCTIQHQLEESGTCMLVCSISHYIASSAEPKSFKKSFRFTAQSPFKVTHRIAHLQDKTVVECTLLNVSQQFVFLNEATILFCKGIHNFRPKDCFTVLFALFPTNPQLFLEDLAKHVPNLGQLTLQWRTSTGGVGTVSDYLLTNVPQPMQPLEVRLASFPSSVEVDRPFHVELEVINRLNTALQLVLNVKLSELEPFVLEGPSQLVTIMFPSRSQGEH</sequence>
<dbReference type="PANTHER" id="PTHR13134">
    <property type="entry name" value="TRAFFICKING PROTEIN PARTICLE COMPLEX SUBUNIT 13"/>
    <property type="match status" value="1"/>
</dbReference>
<dbReference type="OrthoDB" id="10250284at2759"/>
<evidence type="ECO:0000259" key="1">
    <source>
        <dbReference type="Pfam" id="PF06159"/>
    </source>
</evidence>
<proteinExistence type="predicted"/>
<dbReference type="EMBL" id="HG675705">
    <property type="protein sequence ID" value="CDJ42256.1"/>
    <property type="molecule type" value="Genomic_DNA"/>
</dbReference>
<dbReference type="GeneID" id="25249562"/>
<dbReference type="Pfam" id="PF06159">
    <property type="entry name" value="TRAPPC13_N"/>
    <property type="match status" value="1"/>
</dbReference>
<accession>U6KWA9</accession>
<dbReference type="GO" id="GO:1990072">
    <property type="term" value="C:TRAPPIII protein complex"/>
    <property type="evidence" value="ECO:0007669"/>
    <property type="project" value="TreeGrafter"/>
</dbReference>
<evidence type="ECO:0000313" key="3">
    <source>
        <dbReference type="Proteomes" id="UP000030747"/>
    </source>
</evidence>
<dbReference type="VEuPathDB" id="ToxoDB:ETH_00001735"/>
<evidence type="ECO:0000313" key="2">
    <source>
        <dbReference type="EMBL" id="CDJ42256.1"/>
    </source>
</evidence>
<reference evidence="2" key="1">
    <citation type="submission" date="2013-10" db="EMBL/GenBank/DDBJ databases">
        <title>Genomic analysis of the causative agents of coccidiosis in chickens.</title>
        <authorList>
            <person name="Reid A.J."/>
            <person name="Blake D."/>
            <person name="Billington K."/>
            <person name="Browne H."/>
            <person name="Dunn M."/>
            <person name="Hung S."/>
            <person name="Kawahara F."/>
            <person name="Miranda-Saavedra D."/>
            <person name="Mourier T."/>
            <person name="Nagra H."/>
            <person name="Otto T.D."/>
            <person name="Rawlings N."/>
            <person name="Sanchez A."/>
            <person name="Sanders M."/>
            <person name="Subramaniam C."/>
            <person name="Tay Y."/>
            <person name="Dear P."/>
            <person name="Doerig C."/>
            <person name="Gruber A."/>
            <person name="Parkinson J."/>
            <person name="Shirley M."/>
            <person name="Wan K.L."/>
            <person name="Berriman M."/>
            <person name="Tomley F."/>
            <person name="Pain A."/>
        </authorList>
    </citation>
    <scope>NUCLEOTIDE SEQUENCE [LARGE SCALE GENOMIC DNA]</scope>
    <source>
        <strain evidence="2">Houghton</strain>
    </source>
</reference>
<feature type="domain" description="Trafficking protein particle complex subunit 13 N-terminal" evidence="1">
    <location>
        <begin position="8"/>
        <end position="165"/>
    </location>
</feature>
<dbReference type="VEuPathDB" id="ToxoDB:ETH2_1406100"/>
<protein>
    <recommendedName>
        <fullName evidence="1">Trafficking protein particle complex subunit 13 N-terminal domain-containing protein</fullName>
    </recommendedName>
</protein>
<dbReference type="OMA" id="EESGTCM"/>
<dbReference type="AlphaFoldDB" id="U6KWA9"/>
<dbReference type="InterPro" id="IPR055427">
    <property type="entry name" value="TRAPPC13_N"/>
</dbReference>
<dbReference type="PANTHER" id="PTHR13134:SF3">
    <property type="entry name" value="TRAFFICKING PROTEIN PARTICLE COMPLEX SUBUNIT 13"/>
    <property type="match status" value="1"/>
</dbReference>
<gene>
    <name evidence="2" type="ORF">ETH_00001735</name>
</gene>
<dbReference type="Proteomes" id="UP000030747">
    <property type="component" value="Unassembled WGS sequence"/>
</dbReference>
<reference evidence="2" key="2">
    <citation type="submission" date="2013-10" db="EMBL/GenBank/DDBJ databases">
        <authorList>
            <person name="Aslett M."/>
        </authorList>
    </citation>
    <scope>NUCLEOTIDE SEQUENCE [LARGE SCALE GENOMIC DNA]</scope>
    <source>
        <strain evidence="2">Houghton</strain>
    </source>
</reference>
<name>U6KWA9_EIMTE</name>
<organism evidence="2 3">
    <name type="scientific">Eimeria tenella</name>
    <name type="common">Coccidian parasite</name>
    <dbReference type="NCBI Taxonomy" id="5802"/>
    <lineage>
        <taxon>Eukaryota</taxon>
        <taxon>Sar</taxon>
        <taxon>Alveolata</taxon>
        <taxon>Apicomplexa</taxon>
        <taxon>Conoidasida</taxon>
        <taxon>Coccidia</taxon>
        <taxon>Eucoccidiorida</taxon>
        <taxon>Eimeriorina</taxon>
        <taxon>Eimeriidae</taxon>
        <taxon>Eimeria</taxon>
    </lineage>
</organism>